<dbReference type="Proteomes" id="UP000317938">
    <property type="component" value="Unassembled WGS sequence"/>
</dbReference>
<dbReference type="RefSeq" id="WP_145234884.1">
    <property type="nucleotide sequence ID" value="NZ_VNFF01000004.1"/>
</dbReference>
<dbReference type="EMBL" id="VNFF01000004">
    <property type="protein sequence ID" value="TVU85045.1"/>
    <property type="molecule type" value="Genomic_DNA"/>
</dbReference>
<keyword evidence="1" id="KW-0175">Coiled coil</keyword>
<protein>
    <submittedName>
        <fullName evidence="2">Uncharacterized protein</fullName>
    </submittedName>
</protein>
<accession>A0ABY3FHK4</accession>
<keyword evidence="3" id="KW-1185">Reference proteome</keyword>
<comment type="caution">
    <text evidence="2">The sequence shown here is derived from an EMBL/GenBank/DDBJ whole genome shotgun (WGS) entry which is preliminary data.</text>
</comment>
<gene>
    <name evidence="2" type="ORF">FQP85_05195</name>
</gene>
<name>A0ABY3FHK4_9GAMM</name>
<sequence>MASDNSKIERQRAEAFERLEQKIGILEKWLDEGIPYKLADGNKQLDDKGKFLLEYFPTSVRGLRLWNGTQNSKNVVNEYMIPHYQTSDATWKAASFNTKIRVEGADDKLSLFVRLKEIALIQRSNKQKTKIQELEEKLELSETNKQGLATELIQLRLDNKFLESELRNAENKLQGAQEIMRQQLEFEAKKLRQLNNEEKALAITVNKLKELLHRHSIDYSDIEKETSVITFPGVKSND</sequence>
<evidence type="ECO:0000313" key="2">
    <source>
        <dbReference type="EMBL" id="TVU85045.1"/>
    </source>
</evidence>
<reference evidence="2 3" key="1">
    <citation type="submission" date="2019-07" db="EMBL/GenBank/DDBJ databases">
        <title>Diversity of Bacteria from Kongsfjorden, Arctic.</title>
        <authorList>
            <person name="Yu Y."/>
        </authorList>
    </citation>
    <scope>NUCLEOTIDE SEQUENCE [LARGE SCALE GENOMIC DNA]</scope>
    <source>
        <strain evidence="2 3">SM1927</strain>
    </source>
</reference>
<evidence type="ECO:0000256" key="1">
    <source>
        <dbReference type="SAM" id="Coils"/>
    </source>
</evidence>
<organism evidence="2 3">
    <name type="scientific">Pseudoalteromonas neustonica</name>
    <dbReference type="NCBI Taxonomy" id="1840331"/>
    <lineage>
        <taxon>Bacteria</taxon>
        <taxon>Pseudomonadati</taxon>
        <taxon>Pseudomonadota</taxon>
        <taxon>Gammaproteobacteria</taxon>
        <taxon>Alteromonadales</taxon>
        <taxon>Pseudoalteromonadaceae</taxon>
        <taxon>Pseudoalteromonas</taxon>
    </lineage>
</organism>
<proteinExistence type="predicted"/>
<feature type="coiled-coil region" evidence="1">
    <location>
        <begin position="124"/>
        <end position="225"/>
    </location>
</feature>
<evidence type="ECO:0000313" key="3">
    <source>
        <dbReference type="Proteomes" id="UP000317938"/>
    </source>
</evidence>